<dbReference type="RefSeq" id="WP_110018008.1">
    <property type="nucleotide sequence ID" value="NZ_QGTJ01000003.1"/>
</dbReference>
<dbReference type="EMBL" id="QGTJ01000003">
    <property type="protein sequence ID" value="PWV63534.1"/>
    <property type="molecule type" value="Genomic_DNA"/>
</dbReference>
<evidence type="ECO:0000313" key="3">
    <source>
        <dbReference type="Proteomes" id="UP000246569"/>
    </source>
</evidence>
<keyword evidence="3" id="KW-1185">Reference proteome</keyword>
<gene>
    <name evidence="2" type="ORF">C7443_103465</name>
</gene>
<evidence type="ECO:0000259" key="1">
    <source>
        <dbReference type="Pfam" id="PF09350"/>
    </source>
</evidence>
<protein>
    <submittedName>
        <fullName evidence="2">Uncharacterized protein DUF1992</fullName>
    </submittedName>
</protein>
<dbReference type="AlphaFoldDB" id="A0A317MYD0"/>
<dbReference type="InterPro" id="IPR052573">
    <property type="entry name" value="DnaJ_C_subfamily_28"/>
</dbReference>
<name>A0A317MYD0_9GAMM</name>
<dbReference type="PANTHER" id="PTHR39158:SF1">
    <property type="entry name" value="DNAJ HOMOLOG SUBFAMILY C MEMBER 28"/>
    <property type="match status" value="1"/>
</dbReference>
<accession>A0A317MYD0</accession>
<dbReference type="OrthoDB" id="9798476at2"/>
<dbReference type="InterPro" id="IPR018961">
    <property type="entry name" value="DnaJ_homolog_subfam-C_membr-28"/>
</dbReference>
<reference evidence="2 3" key="1">
    <citation type="submission" date="2018-05" db="EMBL/GenBank/DDBJ databases">
        <title>Genomic Encyclopedia of Type Strains, Phase IV (KMG-IV): sequencing the most valuable type-strain genomes for metagenomic binning, comparative biology and taxonomic classification.</title>
        <authorList>
            <person name="Goeker M."/>
        </authorList>
    </citation>
    <scope>NUCLEOTIDE SEQUENCE [LARGE SCALE GENOMIC DNA]</scope>
    <source>
        <strain evidence="2 3">DSM 23606</strain>
    </source>
</reference>
<proteinExistence type="predicted"/>
<comment type="caution">
    <text evidence="2">The sequence shown here is derived from an EMBL/GenBank/DDBJ whole genome shotgun (WGS) entry which is preliminary data.</text>
</comment>
<dbReference type="Pfam" id="PF09350">
    <property type="entry name" value="DJC28_CD"/>
    <property type="match status" value="1"/>
</dbReference>
<evidence type="ECO:0000313" key="2">
    <source>
        <dbReference type="EMBL" id="PWV63534.1"/>
    </source>
</evidence>
<organism evidence="2 3">
    <name type="scientific">Plasticicumulans acidivorans</name>
    <dbReference type="NCBI Taxonomy" id="886464"/>
    <lineage>
        <taxon>Bacteria</taxon>
        <taxon>Pseudomonadati</taxon>
        <taxon>Pseudomonadota</taxon>
        <taxon>Gammaproteobacteria</taxon>
        <taxon>Candidatus Competibacteraceae</taxon>
        <taxon>Plasticicumulans</taxon>
    </lineage>
</organism>
<sequence>MSDLFERIVEERIAEARRAGAFDDLPGTGKPLALDDDSMVPEELRMAYRVLKNAGFLPPELEARREIAALEADLAAIVGDEAEQRRALARLQLLRARLGPRDLRIDEHYRQAVLRRFGDGS</sequence>
<dbReference type="Proteomes" id="UP000246569">
    <property type="component" value="Unassembled WGS sequence"/>
</dbReference>
<feature type="domain" description="DnaJ homologue subfamily C member 28 conserved" evidence="1">
    <location>
        <begin position="8"/>
        <end position="74"/>
    </location>
</feature>
<dbReference type="PANTHER" id="PTHR39158">
    <property type="entry name" value="OS08G0560600 PROTEIN"/>
    <property type="match status" value="1"/>
</dbReference>